<dbReference type="PROSITE" id="PS51746">
    <property type="entry name" value="PPM_2"/>
    <property type="match status" value="1"/>
</dbReference>
<dbReference type="EMBL" id="FNQG01000003">
    <property type="protein sequence ID" value="SDZ84043.1"/>
    <property type="molecule type" value="Genomic_DNA"/>
</dbReference>
<accession>A0A1H3WA96</accession>
<dbReference type="GO" id="GO:0016791">
    <property type="term" value="F:phosphatase activity"/>
    <property type="evidence" value="ECO:0007669"/>
    <property type="project" value="TreeGrafter"/>
</dbReference>
<dbReference type="SUPFAM" id="SSF81606">
    <property type="entry name" value="PP2C-like"/>
    <property type="match status" value="1"/>
</dbReference>
<keyword evidence="2" id="KW-1133">Transmembrane helix</keyword>
<dbReference type="OrthoDB" id="9760371at2"/>
<dbReference type="Pfam" id="PF22673">
    <property type="entry name" value="MCP-like_PDC_1"/>
    <property type="match status" value="1"/>
</dbReference>
<dbReference type="PANTHER" id="PTHR43156">
    <property type="entry name" value="STAGE II SPORULATION PROTEIN E-RELATED"/>
    <property type="match status" value="1"/>
</dbReference>
<dbReference type="Gene3D" id="6.10.340.10">
    <property type="match status" value="1"/>
</dbReference>
<evidence type="ECO:0000313" key="5">
    <source>
        <dbReference type="EMBL" id="SDZ84043.1"/>
    </source>
</evidence>
<feature type="transmembrane region" description="Helical" evidence="2">
    <location>
        <begin position="7"/>
        <end position="28"/>
    </location>
</feature>
<evidence type="ECO:0000259" key="3">
    <source>
        <dbReference type="PROSITE" id="PS50885"/>
    </source>
</evidence>
<dbReference type="Pfam" id="PF00672">
    <property type="entry name" value="HAMP"/>
    <property type="match status" value="1"/>
</dbReference>
<dbReference type="Pfam" id="PF07228">
    <property type="entry name" value="SpoIIE"/>
    <property type="match status" value="1"/>
</dbReference>
<feature type="domain" description="PPM-type phosphatase" evidence="4">
    <location>
        <begin position="490"/>
        <end position="719"/>
    </location>
</feature>
<organism evidence="5 6">
    <name type="scientific">Selenomonas ruminantium</name>
    <dbReference type="NCBI Taxonomy" id="971"/>
    <lineage>
        <taxon>Bacteria</taxon>
        <taxon>Bacillati</taxon>
        <taxon>Bacillota</taxon>
        <taxon>Negativicutes</taxon>
        <taxon>Selenomonadales</taxon>
        <taxon>Selenomonadaceae</taxon>
        <taxon>Selenomonas</taxon>
    </lineage>
</organism>
<dbReference type="InterPro" id="IPR036457">
    <property type="entry name" value="PPM-type-like_dom_sf"/>
</dbReference>
<proteinExistence type="predicted"/>
<protein>
    <submittedName>
        <fullName evidence="5">Sigma-B regulation protein RsbU (Phosphoserine phosphatase)</fullName>
    </submittedName>
</protein>
<dbReference type="GO" id="GO:0016020">
    <property type="term" value="C:membrane"/>
    <property type="evidence" value="ECO:0007669"/>
    <property type="project" value="InterPro"/>
</dbReference>
<dbReference type="InterPro" id="IPR052016">
    <property type="entry name" value="Bact_Sigma-Reg"/>
</dbReference>
<dbReference type="PROSITE" id="PS50885">
    <property type="entry name" value="HAMP"/>
    <property type="match status" value="1"/>
</dbReference>
<keyword evidence="2" id="KW-0812">Transmembrane</keyword>
<dbReference type="GO" id="GO:0007165">
    <property type="term" value="P:signal transduction"/>
    <property type="evidence" value="ECO:0007669"/>
    <property type="project" value="InterPro"/>
</dbReference>
<dbReference type="PANTHER" id="PTHR43156:SF2">
    <property type="entry name" value="STAGE II SPORULATION PROTEIN E"/>
    <property type="match status" value="1"/>
</dbReference>
<dbReference type="Gene3D" id="3.30.450.20">
    <property type="entry name" value="PAS domain"/>
    <property type="match status" value="2"/>
</dbReference>
<dbReference type="RefSeq" id="WP_074671084.1">
    <property type="nucleotide sequence ID" value="NZ_FNQG01000003.1"/>
</dbReference>
<dbReference type="SMART" id="SM00331">
    <property type="entry name" value="PP2C_SIG"/>
    <property type="match status" value="1"/>
</dbReference>
<evidence type="ECO:0000256" key="2">
    <source>
        <dbReference type="SAM" id="Phobius"/>
    </source>
</evidence>
<dbReference type="Gene3D" id="3.60.40.10">
    <property type="entry name" value="PPM-type phosphatase domain"/>
    <property type="match status" value="1"/>
</dbReference>
<evidence type="ECO:0000313" key="6">
    <source>
        <dbReference type="Proteomes" id="UP000183469"/>
    </source>
</evidence>
<gene>
    <name evidence="5" type="ORF">SAMN05660648_00832</name>
</gene>
<dbReference type="InterPro" id="IPR003660">
    <property type="entry name" value="HAMP_dom"/>
</dbReference>
<dbReference type="SUPFAM" id="SSF103190">
    <property type="entry name" value="Sensory domain-like"/>
    <property type="match status" value="1"/>
</dbReference>
<dbReference type="CDD" id="cd06225">
    <property type="entry name" value="HAMP"/>
    <property type="match status" value="1"/>
</dbReference>
<dbReference type="SUPFAM" id="SSF158472">
    <property type="entry name" value="HAMP domain-like"/>
    <property type="match status" value="1"/>
</dbReference>
<feature type="domain" description="HAMP" evidence="3">
    <location>
        <begin position="401"/>
        <end position="453"/>
    </location>
</feature>
<keyword evidence="1" id="KW-0378">Hydrolase</keyword>
<feature type="transmembrane region" description="Helical" evidence="2">
    <location>
        <begin position="379"/>
        <end position="400"/>
    </location>
</feature>
<name>A0A1H3WA96_SELRU</name>
<dbReference type="SMART" id="SM00304">
    <property type="entry name" value="HAMP"/>
    <property type="match status" value="1"/>
</dbReference>
<dbReference type="Proteomes" id="UP000183469">
    <property type="component" value="Unassembled WGS sequence"/>
</dbReference>
<sequence length="719" mass="80007">MKIQIRILLLMLLGIGLSFLIYTGITLLTHDAIQESTAQLVNDFSKTTATELWQSSESQGKDTLLRLAASQAHQADDLIIDVVNDVKVLSKSMTRISKHPEYYNERTIADPLKDKILSGQAYILYSNEEIAQDKALRHEIGIASTIQDEMVNIALTYKPHRVSVYAASDHGYFLTVDIMPDDGPSDEMDGTHIFEARERTWYLAAKKADKLVFSDVYTDYVTGKPCITCGAPYYDDNGFAGVLGFGMYLDVWHDVLMDPTVNPYPCFVLTDKGEVVVSSHETGDLTVSTGNDIRKALSGTMAKAATEMVDKKSGVRYVEVNGIPYYLAFAPMKTIGWSLGILTPIDVVHNQADGIREMFLNMLKDFQTNVDASYHHFNLILAAALLVVLVLLLILSHVLAKKFVRPIHKLTTGVQEIAKGNLEKKIDVHTGDEIELLANSFNTMTHELQEYIANLTKITADKERIATELNVASQIQFSMLPNDFTLGSGRFDMFASMVPAKTVGGDFYDFYMLDENHLAFVIADVSGKGIPAALFMAAAKNCLKLCLLSMDNPDELEKAVIKANERLCENNDQTFFVTVFLGVLDLSSGLLRFVNAGHNPPLLRQQQDGNVFKPLRMKRNFAFAVMEDWQYASDEVQLTKGDVIFLYTDGVTEAENKERRMYSMDKLADFLNSEAAGKARSMQELLGCVWADLGKFVGDAEQSDDITMLAITYGDAKKN</sequence>
<dbReference type="InterPro" id="IPR029151">
    <property type="entry name" value="Sensor-like_sf"/>
</dbReference>
<dbReference type="CDD" id="cd12913">
    <property type="entry name" value="PDC1_MCP_like"/>
    <property type="match status" value="1"/>
</dbReference>
<reference evidence="5 6" key="1">
    <citation type="submission" date="2016-10" db="EMBL/GenBank/DDBJ databases">
        <authorList>
            <person name="de Groot N.N."/>
        </authorList>
    </citation>
    <scope>NUCLEOTIDE SEQUENCE [LARGE SCALE GENOMIC DNA]</scope>
    <source>
        <strain evidence="5 6">DSM 2872</strain>
    </source>
</reference>
<evidence type="ECO:0000256" key="1">
    <source>
        <dbReference type="ARBA" id="ARBA00022801"/>
    </source>
</evidence>
<evidence type="ECO:0000259" key="4">
    <source>
        <dbReference type="PROSITE" id="PS51746"/>
    </source>
</evidence>
<dbReference type="InterPro" id="IPR001932">
    <property type="entry name" value="PPM-type_phosphatase-like_dom"/>
</dbReference>
<keyword evidence="2" id="KW-0472">Membrane</keyword>
<dbReference type="AlphaFoldDB" id="A0A1H3WA96"/>